<evidence type="ECO:0000313" key="3">
    <source>
        <dbReference type="Proteomes" id="UP001146793"/>
    </source>
</evidence>
<dbReference type="Proteomes" id="UP001150062">
    <property type="component" value="Unassembled WGS sequence"/>
</dbReference>
<dbReference type="EMBL" id="JANTQA010000076">
    <property type="protein sequence ID" value="KAJ3423723.1"/>
    <property type="molecule type" value="Genomic_DNA"/>
</dbReference>
<dbReference type="AlphaFoldDB" id="A0AAV7Y8C3"/>
<reference evidence="1" key="2">
    <citation type="submission" date="2022-08" db="EMBL/GenBank/DDBJ databases">
        <title>Novel sulphate-reducing endosymbionts in the free-living metamonad Anaeramoeba.</title>
        <authorList>
            <person name="Jerlstrom-Hultqvist J."/>
            <person name="Cepicka I."/>
            <person name="Gallot-Lavallee L."/>
            <person name="Salas-Leiva D."/>
            <person name="Curtis B.A."/>
            <person name="Zahonova K."/>
            <person name="Pipaliya S."/>
            <person name="Dacks J."/>
            <person name="Roger A.J."/>
        </authorList>
    </citation>
    <scope>NUCLEOTIDE SEQUENCE</scope>
    <source>
        <strain evidence="1">Busselton2</strain>
    </source>
</reference>
<dbReference type="Gene3D" id="1.10.20.10">
    <property type="entry name" value="Histone, subunit A"/>
    <property type="match status" value="1"/>
</dbReference>
<organism evidence="1 3">
    <name type="scientific">Anaeramoeba flamelloides</name>
    <dbReference type="NCBI Taxonomy" id="1746091"/>
    <lineage>
        <taxon>Eukaryota</taxon>
        <taxon>Metamonada</taxon>
        <taxon>Anaeramoebidae</taxon>
        <taxon>Anaeramoeba</taxon>
    </lineage>
</organism>
<reference evidence="2" key="1">
    <citation type="submission" date="2022-08" db="EMBL/GenBank/DDBJ databases">
        <title>Novel sulfate-reducing endosymbionts in the free-living metamonad Anaeramoeba.</title>
        <authorList>
            <person name="Jerlstrom-Hultqvist J."/>
            <person name="Cepicka I."/>
            <person name="Gallot-Lavallee L."/>
            <person name="Salas-Leiva D."/>
            <person name="Curtis B.A."/>
            <person name="Zahonova K."/>
            <person name="Pipaliya S."/>
            <person name="Dacks J."/>
            <person name="Roger A.J."/>
        </authorList>
    </citation>
    <scope>NUCLEOTIDE SEQUENCE</scope>
    <source>
        <strain evidence="2">Schooner1</strain>
    </source>
</reference>
<accession>A0AAV7Y8C3</accession>
<dbReference type="EMBL" id="JAOAOG010000303">
    <property type="protein sequence ID" value="KAJ6231134.1"/>
    <property type="molecule type" value="Genomic_DNA"/>
</dbReference>
<dbReference type="GO" id="GO:0046982">
    <property type="term" value="F:protein heterodimerization activity"/>
    <property type="evidence" value="ECO:0007669"/>
    <property type="project" value="InterPro"/>
</dbReference>
<evidence type="ECO:0000313" key="1">
    <source>
        <dbReference type="EMBL" id="KAJ3423723.1"/>
    </source>
</evidence>
<comment type="caution">
    <text evidence="1">The sequence shown here is derived from an EMBL/GenBank/DDBJ whole genome shotgun (WGS) entry which is preliminary data.</text>
</comment>
<proteinExistence type="predicted"/>
<evidence type="ECO:0000313" key="4">
    <source>
        <dbReference type="Proteomes" id="UP001150062"/>
    </source>
</evidence>
<evidence type="ECO:0000313" key="2">
    <source>
        <dbReference type="EMBL" id="KAJ6231134.1"/>
    </source>
</evidence>
<name>A0AAV7Y8C3_9EUKA</name>
<dbReference type="Proteomes" id="UP001146793">
    <property type="component" value="Unassembled WGS sequence"/>
</dbReference>
<dbReference type="InterPro" id="IPR009072">
    <property type="entry name" value="Histone-fold"/>
</dbReference>
<gene>
    <name evidence="1" type="ORF">M0812_30257</name>
    <name evidence="2" type="ORF">M0813_06234</name>
</gene>
<protein>
    <submittedName>
        <fullName evidence="1">Centromere protein w</fullName>
    </submittedName>
</protein>
<sequence>MKNIFKKHNPNLKMSNKEHSAYYIYCQYQIFLQKVTNECNKIATKNKETFITDEIMELAVQRVLQKMKG</sequence>
<keyword evidence="4" id="KW-1185">Reference proteome</keyword>